<evidence type="ECO:0000256" key="1">
    <source>
        <dbReference type="ARBA" id="ARBA00022722"/>
    </source>
</evidence>
<keyword evidence="4" id="KW-0378">Hydrolase</keyword>
<feature type="transmembrane region" description="Helical" evidence="8">
    <location>
        <begin position="37"/>
        <end position="59"/>
    </location>
</feature>
<dbReference type="EMBL" id="PDWN01000015">
    <property type="protein sequence ID" value="KAF1692592.1"/>
    <property type="molecule type" value="Genomic_DNA"/>
</dbReference>
<feature type="compositionally biased region" description="Low complexity" evidence="7">
    <location>
        <begin position="11"/>
        <end position="27"/>
    </location>
</feature>
<sequence>MTDATPAPSIPASTRQSPARRSPTRASRLFTQRTRRLGALLFLPVALAIALPVHAWGALGHRLVARLAEDGLTPQARAGVARLLQGETEPTLAGIATWADELRGNDPELGRRSARWHYVNIGGDHCAYQAARDCPGGDCVVAALETQARILADPARTDAERRQALKFVVHFVGDAHQPLHAGHAGDRGGNDYQVNWRGKGSNLHSLWDSGMLNSQNLDEDAWLARLRALPAPAPVSPLPARAPQAWAEQSCRLVIAPGFYPPGHVIDDAYVAAHLPAAETQLRLAGARLAATLNTAFGATY</sequence>
<keyword evidence="2" id="KW-0479">Metal-binding</keyword>
<evidence type="ECO:0000256" key="5">
    <source>
        <dbReference type="ARBA" id="ARBA00023157"/>
    </source>
</evidence>
<comment type="caution">
    <text evidence="9">The sequence shown here is derived from an EMBL/GenBank/DDBJ whole genome shotgun (WGS) entry which is preliminary data.</text>
</comment>
<dbReference type="InterPro" id="IPR003154">
    <property type="entry name" value="S1/P1nuclease"/>
</dbReference>
<keyword evidence="8" id="KW-1133">Transmembrane helix</keyword>
<evidence type="ECO:0000313" key="9">
    <source>
        <dbReference type="EMBL" id="KAF1692592.1"/>
    </source>
</evidence>
<evidence type="ECO:0000256" key="8">
    <source>
        <dbReference type="SAM" id="Phobius"/>
    </source>
</evidence>
<keyword evidence="8" id="KW-0812">Transmembrane</keyword>
<dbReference type="CDD" id="cd11010">
    <property type="entry name" value="S1-P1_nuclease"/>
    <property type="match status" value="1"/>
</dbReference>
<accession>A0ABQ6Z450</accession>
<gene>
    <name evidence="9" type="ORF">CSC65_13930</name>
</gene>
<dbReference type="SUPFAM" id="SSF48537">
    <property type="entry name" value="Phospholipase C/P1 nuclease"/>
    <property type="match status" value="1"/>
</dbReference>
<organism evidence="9 10">
    <name type="scientific">Pseudoxanthomonas daejeonensis</name>
    <dbReference type="NCBI Taxonomy" id="266062"/>
    <lineage>
        <taxon>Bacteria</taxon>
        <taxon>Pseudomonadati</taxon>
        <taxon>Pseudomonadota</taxon>
        <taxon>Gammaproteobacteria</taxon>
        <taxon>Lysobacterales</taxon>
        <taxon>Lysobacteraceae</taxon>
        <taxon>Pseudoxanthomonas</taxon>
    </lineage>
</organism>
<dbReference type="GO" id="GO:0004519">
    <property type="term" value="F:endonuclease activity"/>
    <property type="evidence" value="ECO:0007669"/>
    <property type="project" value="UniProtKB-KW"/>
</dbReference>
<dbReference type="Pfam" id="PF02265">
    <property type="entry name" value="S1-P1_nuclease"/>
    <property type="match status" value="1"/>
</dbReference>
<protein>
    <submittedName>
        <fullName evidence="9">Endonuclease</fullName>
    </submittedName>
</protein>
<keyword evidence="1" id="KW-0540">Nuclease</keyword>
<reference evidence="9 10" key="1">
    <citation type="submission" date="2017-10" db="EMBL/GenBank/DDBJ databases">
        <title>Whole genome sequencing of members of genus Pseudoxanthomonas.</title>
        <authorList>
            <person name="Kumar S."/>
            <person name="Bansal K."/>
            <person name="Kaur A."/>
            <person name="Patil P."/>
            <person name="Sharma S."/>
            <person name="Patil P.B."/>
        </authorList>
    </citation>
    <scope>NUCLEOTIDE SEQUENCE [LARGE SCALE GENOMIC DNA]</scope>
    <source>
        <strain evidence="9 10">DSM 17801</strain>
    </source>
</reference>
<dbReference type="InterPro" id="IPR008947">
    <property type="entry name" value="PLipase_C/P1_nuclease_dom_sf"/>
</dbReference>
<dbReference type="Proteomes" id="UP000788419">
    <property type="component" value="Unassembled WGS sequence"/>
</dbReference>
<dbReference type="PANTHER" id="PTHR33146">
    <property type="entry name" value="ENDONUCLEASE 4"/>
    <property type="match status" value="1"/>
</dbReference>
<keyword evidence="6" id="KW-0325">Glycoprotein</keyword>
<evidence type="ECO:0000256" key="2">
    <source>
        <dbReference type="ARBA" id="ARBA00022723"/>
    </source>
</evidence>
<dbReference type="PANTHER" id="PTHR33146:SF26">
    <property type="entry name" value="ENDONUCLEASE 4"/>
    <property type="match status" value="1"/>
</dbReference>
<keyword evidence="8" id="KW-0472">Membrane</keyword>
<keyword evidence="10" id="KW-1185">Reference proteome</keyword>
<feature type="region of interest" description="Disordered" evidence="7">
    <location>
        <begin position="1"/>
        <end position="27"/>
    </location>
</feature>
<keyword evidence="5" id="KW-1015">Disulfide bond</keyword>
<dbReference type="RefSeq" id="WP_162411208.1">
    <property type="nucleotide sequence ID" value="NZ_PDWN01000015.1"/>
</dbReference>
<evidence type="ECO:0000256" key="6">
    <source>
        <dbReference type="ARBA" id="ARBA00023180"/>
    </source>
</evidence>
<evidence type="ECO:0000256" key="3">
    <source>
        <dbReference type="ARBA" id="ARBA00022759"/>
    </source>
</evidence>
<keyword evidence="3 9" id="KW-0255">Endonuclease</keyword>
<evidence type="ECO:0000313" key="10">
    <source>
        <dbReference type="Proteomes" id="UP000788419"/>
    </source>
</evidence>
<evidence type="ECO:0000256" key="4">
    <source>
        <dbReference type="ARBA" id="ARBA00022801"/>
    </source>
</evidence>
<proteinExistence type="predicted"/>
<dbReference type="Gene3D" id="1.10.575.10">
    <property type="entry name" value="P1 Nuclease"/>
    <property type="match status" value="1"/>
</dbReference>
<name>A0ABQ6Z450_9GAMM</name>
<evidence type="ECO:0000256" key="7">
    <source>
        <dbReference type="SAM" id="MobiDB-lite"/>
    </source>
</evidence>